<organism evidence="1 2">
    <name type="scientific">Araneus ventricosus</name>
    <name type="common">Orbweaver spider</name>
    <name type="synonym">Epeira ventricosa</name>
    <dbReference type="NCBI Taxonomy" id="182803"/>
    <lineage>
        <taxon>Eukaryota</taxon>
        <taxon>Metazoa</taxon>
        <taxon>Ecdysozoa</taxon>
        <taxon>Arthropoda</taxon>
        <taxon>Chelicerata</taxon>
        <taxon>Arachnida</taxon>
        <taxon>Araneae</taxon>
        <taxon>Araneomorphae</taxon>
        <taxon>Entelegynae</taxon>
        <taxon>Araneoidea</taxon>
        <taxon>Araneidae</taxon>
        <taxon>Araneus</taxon>
    </lineage>
</organism>
<dbReference type="OrthoDB" id="6416691at2759"/>
<dbReference type="Proteomes" id="UP000499080">
    <property type="component" value="Unassembled WGS sequence"/>
</dbReference>
<gene>
    <name evidence="1" type="ORF">AVEN_228415_1</name>
</gene>
<dbReference type="Pfam" id="PF13650">
    <property type="entry name" value="Asp_protease_2"/>
    <property type="match status" value="1"/>
</dbReference>
<evidence type="ECO:0008006" key="3">
    <source>
        <dbReference type="Google" id="ProtNLM"/>
    </source>
</evidence>
<dbReference type="GO" id="GO:0004190">
    <property type="term" value="F:aspartic-type endopeptidase activity"/>
    <property type="evidence" value="ECO:0007669"/>
    <property type="project" value="InterPro"/>
</dbReference>
<sequence length="95" mass="10268">MYGRLTERRLPFLNQTSEESLKVSALCGGRNTLLGGSICGIPCLMLVDTGANATLVRTDLARKLKEKFIYTAPNISLKTSTGKKAKIHGKLDASN</sequence>
<name>A0A4Y2VIN7_ARAVE</name>
<dbReference type="InterPro" id="IPR021109">
    <property type="entry name" value="Peptidase_aspartic_dom_sf"/>
</dbReference>
<reference evidence="1 2" key="1">
    <citation type="journal article" date="2019" name="Sci. Rep.">
        <title>Orb-weaving spider Araneus ventricosus genome elucidates the spidroin gene catalogue.</title>
        <authorList>
            <person name="Kono N."/>
            <person name="Nakamura H."/>
            <person name="Ohtoshi R."/>
            <person name="Moran D.A.P."/>
            <person name="Shinohara A."/>
            <person name="Yoshida Y."/>
            <person name="Fujiwara M."/>
            <person name="Mori M."/>
            <person name="Tomita M."/>
            <person name="Arakawa K."/>
        </authorList>
    </citation>
    <scope>NUCLEOTIDE SEQUENCE [LARGE SCALE GENOMIC DNA]</scope>
</reference>
<keyword evidence="2" id="KW-1185">Reference proteome</keyword>
<dbReference type="InterPro" id="IPR001969">
    <property type="entry name" value="Aspartic_peptidase_AS"/>
</dbReference>
<protein>
    <recommendedName>
        <fullName evidence="3">Peptidase A2 domain-containing protein</fullName>
    </recommendedName>
</protein>
<evidence type="ECO:0000313" key="2">
    <source>
        <dbReference type="Proteomes" id="UP000499080"/>
    </source>
</evidence>
<dbReference type="AlphaFoldDB" id="A0A4Y2VIN7"/>
<proteinExistence type="predicted"/>
<dbReference type="Gene3D" id="2.40.70.10">
    <property type="entry name" value="Acid Proteases"/>
    <property type="match status" value="1"/>
</dbReference>
<dbReference type="EMBL" id="BGPR01047383">
    <property type="protein sequence ID" value="GBO24402.1"/>
    <property type="molecule type" value="Genomic_DNA"/>
</dbReference>
<accession>A0A4Y2VIN7</accession>
<dbReference type="GO" id="GO:0006508">
    <property type="term" value="P:proteolysis"/>
    <property type="evidence" value="ECO:0007669"/>
    <property type="project" value="InterPro"/>
</dbReference>
<dbReference type="CDD" id="cd00303">
    <property type="entry name" value="retropepsin_like"/>
    <property type="match status" value="1"/>
</dbReference>
<evidence type="ECO:0000313" key="1">
    <source>
        <dbReference type="EMBL" id="GBO24402.1"/>
    </source>
</evidence>
<comment type="caution">
    <text evidence="1">The sequence shown here is derived from an EMBL/GenBank/DDBJ whole genome shotgun (WGS) entry which is preliminary data.</text>
</comment>
<dbReference type="PROSITE" id="PS00141">
    <property type="entry name" value="ASP_PROTEASE"/>
    <property type="match status" value="1"/>
</dbReference>
<dbReference type="SUPFAM" id="SSF50630">
    <property type="entry name" value="Acid proteases"/>
    <property type="match status" value="1"/>
</dbReference>